<proteinExistence type="predicted"/>
<dbReference type="CTD" id="9942564"/>
<evidence type="ECO:0000313" key="1">
    <source>
        <dbReference type="EMBL" id="EFO23322.2"/>
    </source>
</evidence>
<dbReference type="InParanoid" id="A0A1S0U0V6"/>
<reference evidence="1" key="1">
    <citation type="submission" date="2012-04" db="EMBL/GenBank/DDBJ databases">
        <title>The Genome Sequence of Loa loa.</title>
        <authorList>
            <consortium name="The Broad Institute Genome Sequencing Platform"/>
            <consortium name="Broad Institute Genome Sequencing Center for Infectious Disease"/>
            <person name="Nutman T.B."/>
            <person name="Fink D.L."/>
            <person name="Russ C."/>
            <person name="Young S."/>
            <person name="Zeng Q."/>
            <person name="Gargeya S."/>
            <person name="Alvarado L."/>
            <person name="Berlin A."/>
            <person name="Chapman S.B."/>
            <person name="Chen Z."/>
            <person name="Freedman E."/>
            <person name="Gellesch M."/>
            <person name="Goldberg J."/>
            <person name="Griggs A."/>
            <person name="Gujja S."/>
            <person name="Heilman E.R."/>
            <person name="Heiman D."/>
            <person name="Howarth C."/>
            <person name="Mehta T."/>
            <person name="Neiman D."/>
            <person name="Pearson M."/>
            <person name="Roberts A."/>
            <person name="Saif S."/>
            <person name="Shea T."/>
            <person name="Shenoy N."/>
            <person name="Sisk P."/>
            <person name="Stolte C."/>
            <person name="Sykes S."/>
            <person name="White J."/>
            <person name="Yandava C."/>
            <person name="Haas B."/>
            <person name="Henn M.R."/>
            <person name="Nusbaum C."/>
            <person name="Birren B."/>
        </authorList>
    </citation>
    <scope>NUCLEOTIDE SEQUENCE [LARGE SCALE GENOMIC DNA]</scope>
</reference>
<accession>A0A1S0U0V6</accession>
<dbReference type="RefSeq" id="XP_003140745.2">
    <property type="nucleotide sequence ID" value="XM_003140697.2"/>
</dbReference>
<name>A0A1S0U0V6_LOALO</name>
<dbReference type="AlphaFoldDB" id="A0A1S0U0V6"/>
<protein>
    <submittedName>
        <fullName evidence="1">Uncharacterized protein</fullName>
    </submittedName>
</protein>
<organism evidence="1">
    <name type="scientific">Loa loa</name>
    <name type="common">Eye worm</name>
    <name type="synonym">Filaria loa</name>
    <dbReference type="NCBI Taxonomy" id="7209"/>
    <lineage>
        <taxon>Eukaryota</taxon>
        <taxon>Metazoa</taxon>
        <taxon>Ecdysozoa</taxon>
        <taxon>Nematoda</taxon>
        <taxon>Chromadorea</taxon>
        <taxon>Rhabditida</taxon>
        <taxon>Spirurina</taxon>
        <taxon>Spiruromorpha</taxon>
        <taxon>Filarioidea</taxon>
        <taxon>Onchocercidae</taxon>
        <taxon>Loa</taxon>
    </lineage>
</organism>
<gene>
    <name evidence="1" type="ORF">LOAG_05160</name>
</gene>
<dbReference type="EMBL" id="JH712175">
    <property type="protein sequence ID" value="EFO23322.2"/>
    <property type="molecule type" value="Genomic_DNA"/>
</dbReference>
<dbReference type="GeneID" id="9942564"/>
<dbReference type="KEGG" id="loa:LOAG_05160"/>
<sequence length="63" mass="7077">MVLAGTCTERHARTVTHIHMHWADCCDVSRSLRYVTCVSCGLVTDRLRALVEKAQFVCSGILR</sequence>